<comment type="caution">
    <text evidence="2">The sequence shown here is derived from an EMBL/GenBank/DDBJ whole genome shotgun (WGS) entry which is preliminary data.</text>
</comment>
<feature type="region of interest" description="Disordered" evidence="1">
    <location>
        <begin position="438"/>
        <end position="536"/>
    </location>
</feature>
<organism evidence="2 3">
    <name type="scientific">Basidiobolus meristosporus CBS 931.73</name>
    <dbReference type="NCBI Taxonomy" id="1314790"/>
    <lineage>
        <taxon>Eukaryota</taxon>
        <taxon>Fungi</taxon>
        <taxon>Fungi incertae sedis</taxon>
        <taxon>Zoopagomycota</taxon>
        <taxon>Entomophthoromycotina</taxon>
        <taxon>Basidiobolomycetes</taxon>
        <taxon>Basidiobolales</taxon>
        <taxon>Basidiobolaceae</taxon>
        <taxon>Basidiobolus</taxon>
    </lineage>
</organism>
<name>A0A1Y1ZCA1_9FUNG</name>
<reference evidence="2 3" key="1">
    <citation type="submission" date="2016-07" db="EMBL/GenBank/DDBJ databases">
        <title>Pervasive Adenine N6-methylation of Active Genes in Fungi.</title>
        <authorList>
            <consortium name="DOE Joint Genome Institute"/>
            <person name="Mondo S.J."/>
            <person name="Dannebaum R.O."/>
            <person name="Kuo R.C."/>
            <person name="Labutti K."/>
            <person name="Haridas S."/>
            <person name="Kuo A."/>
            <person name="Salamov A."/>
            <person name="Ahrendt S.R."/>
            <person name="Lipzen A."/>
            <person name="Sullivan W."/>
            <person name="Andreopoulos W.B."/>
            <person name="Clum A."/>
            <person name="Lindquist E."/>
            <person name="Daum C."/>
            <person name="Ramamoorthy G.K."/>
            <person name="Gryganskyi A."/>
            <person name="Culley D."/>
            <person name="Magnuson J.K."/>
            <person name="James T.Y."/>
            <person name="O'Malley M.A."/>
            <person name="Stajich J.E."/>
            <person name="Spatafora J.W."/>
            <person name="Visel A."/>
            <person name="Grigoriev I.V."/>
        </authorList>
    </citation>
    <scope>NUCLEOTIDE SEQUENCE [LARGE SCALE GENOMIC DNA]</scope>
    <source>
        <strain evidence="2 3">CBS 931.73</strain>
    </source>
</reference>
<feature type="compositionally biased region" description="Polar residues" evidence="1">
    <location>
        <begin position="503"/>
        <end position="521"/>
    </location>
</feature>
<feature type="region of interest" description="Disordered" evidence="1">
    <location>
        <begin position="268"/>
        <end position="320"/>
    </location>
</feature>
<dbReference type="InParanoid" id="A0A1Y1ZCA1"/>
<evidence type="ECO:0000256" key="1">
    <source>
        <dbReference type="SAM" id="MobiDB-lite"/>
    </source>
</evidence>
<feature type="region of interest" description="Disordered" evidence="1">
    <location>
        <begin position="200"/>
        <end position="255"/>
    </location>
</feature>
<proteinExistence type="predicted"/>
<gene>
    <name evidence="2" type="ORF">K493DRAFT_310081</name>
</gene>
<evidence type="ECO:0000313" key="2">
    <source>
        <dbReference type="EMBL" id="ORY07879.1"/>
    </source>
</evidence>
<dbReference type="AlphaFoldDB" id="A0A1Y1ZCA1"/>
<protein>
    <submittedName>
        <fullName evidence="2">Uncharacterized protein</fullName>
    </submittedName>
</protein>
<feature type="compositionally biased region" description="Low complexity" evidence="1">
    <location>
        <begin position="462"/>
        <end position="471"/>
    </location>
</feature>
<dbReference type="Proteomes" id="UP000193498">
    <property type="component" value="Unassembled WGS sequence"/>
</dbReference>
<feature type="compositionally biased region" description="Basic and acidic residues" evidence="1">
    <location>
        <begin position="106"/>
        <end position="120"/>
    </location>
</feature>
<feature type="compositionally biased region" description="Basic and acidic residues" evidence="1">
    <location>
        <begin position="29"/>
        <end position="41"/>
    </location>
</feature>
<dbReference type="EMBL" id="MCFE01000005">
    <property type="protein sequence ID" value="ORY07879.1"/>
    <property type="molecule type" value="Genomic_DNA"/>
</dbReference>
<feature type="region of interest" description="Disordered" evidence="1">
    <location>
        <begin position="24"/>
        <end position="160"/>
    </location>
</feature>
<accession>A0A1Y1ZCA1</accession>
<sequence>MSGRGVPDYMLAQNMQSMPMHMSRLQISMDEKREARRESRRQVNNSRVPPPHAIQSHFPPSLISGAAPTYRGYIEPGSHATRARSQPPSSLPPKPLKSSLKTAIHKQVDQETLKNKEGHSKAFGSPNSSLESISEKSEPEELPDAQKNTGTAHVVLAGQQNQLDAPVKPIETLQVPAQLYSDKSQGSDDEDNVPLAALARRDMVNRPNEKGHQQPSKKIKERTRSVSFSAYAEYIPNENDISEDDSSSIYSSRRTYSCDNVSELSERMYDLPPRNPSRHQNHDVPSSYSRREASPHPKTKVSVHKPSERKAGPLGYQASHYPDEYYSENMQPISNRYGPLPAEQFFDTIPHTAYRNREHMNSAHMLNNAYFNDPYYAGYNEPSDDYFDIRRQGYENTVYSSLSRTSGMRSASSTTSLPGTMFSYANYESQSNLDPLSHRTGYRGFHEGHSRSYSISQGTGGQFTQPQPRTQSVSRSTGRHYMEPQPRSVSVSRSSGRYLSAEQPRSPSVSRAPTSRMQNMFSPDLGRPTNSRSMNM</sequence>
<feature type="compositionally biased region" description="Basic and acidic residues" evidence="1">
    <location>
        <begin position="200"/>
        <end position="212"/>
    </location>
</feature>
<evidence type="ECO:0000313" key="3">
    <source>
        <dbReference type="Proteomes" id="UP000193498"/>
    </source>
</evidence>
<keyword evidence="3" id="KW-1185">Reference proteome</keyword>